<evidence type="ECO:0000256" key="2">
    <source>
        <dbReference type="ARBA" id="ARBA00022737"/>
    </source>
</evidence>
<evidence type="ECO:0000313" key="11">
    <source>
        <dbReference type="EMBL" id="OMJ23813.1"/>
    </source>
</evidence>
<protein>
    <submittedName>
        <fullName evidence="11">Meiotic nuclear division protein 1-like protein</fullName>
    </submittedName>
</protein>
<evidence type="ECO:0000256" key="5">
    <source>
        <dbReference type="ARBA" id="ARBA00023242"/>
    </source>
</evidence>
<dbReference type="InterPro" id="IPR040661">
    <property type="entry name" value="LZ3wCH"/>
</dbReference>
<feature type="non-terminal residue" evidence="11">
    <location>
        <position position="1"/>
    </location>
</feature>
<feature type="region of interest" description="Disordered" evidence="8">
    <location>
        <begin position="1"/>
        <end position="21"/>
    </location>
</feature>
<keyword evidence="2" id="KW-0677">Repeat</keyword>
<feature type="repeat" description="ANK" evidence="6">
    <location>
        <begin position="363"/>
        <end position="395"/>
    </location>
</feature>
<dbReference type="Pfam" id="PF03962">
    <property type="entry name" value="Mnd1"/>
    <property type="match status" value="1"/>
</dbReference>
<dbReference type="OrthoDB" id="273345at2759"/>
<feature type="compositionally biased region" description="Polar residues" evidence="8">
    <location>
        <begin position="817"/>
        <end position="830"/>
    </location>
</feature>
<feature type="compositionally biased region" description="Basic residues" evidence="8">
    <location>
        <begin position="200"/>
        <end position="210"/>
    </location>
</feature>
<feature type="compositionally biased region" description="Low complexity" evidence="8">
    <location>
        <begin position="623"/>
        <end position="632"/>
    </location>
</feature>
<dbReference type="SUPFAM" id="SSF48403">
    <property type="entry name" value="Ankyrin repeat"/>
    <property type="match status" value="1"/>
</dbReference>
<feature type="domain" description="Leucine zipper with capping helix" evidence="10">
    <location>
        <begin position="1360"/>
        <end position="1414"/>
    </location>
</feature>
<evidence type="ECO:0000256" key="3">
    <source>
        <dbReference type="ARBA" id="ARBA00023043"/>
    </source>
</evidence>
<evidence type="ECO:0000259" key="9">
    <source>
        <dbReference type="Pfam" id="PF03962"/>
    </source>
</evidence>
<feature type="repeat" description="ANK" evidence="6">
    <location>
        <begin position="297"/>
        <end position="329"/>
    </location>
</feature>
<feature type="repeat" description="ANK" evidence="6">
    <location>
        <begin position="396"/>
        <end position="428"/>
    </location>
</feature>
<dbReference type="Gene3D" id="1.25.40.20">
    <property type="entry name" value="Ankyrin repeat-containing domain"/>
    <property type="match status" value="2"/>
</dbReference>
<feature type="compositionally biased region" description="Polar residues" evidence="8">
    <location>
        <begin position="733"/>
        <end position="742"/>
    </location>
</feature>
<feature type="compositionally biased region" description="Acidic residues" evidence="8">
    <location>
        <begin position="1"/>
        <end position="10"/>
    </location>
</feature>
<evidence type="ECO:0000256" key="1">
    <source>
        <dbReference type="ARBA" id="ARBA00004123"/>
    </source>
</evidence>
<evidence type="ECO:0000313" key="12">
    <source>
        <dbReference type="Proteomes" id="UP000187283"/>
    </source>
</evidence>
<feature type="compositionally biased region" description="Polar residues" evidence="8">
    <location>
        <begin position="767"/>
        <end position="783"/>
    </location>
</feature>
<feature type="compositionally biased region" description="Basic and acidic residues" evidence="8">
    <location>
        <begin position="126"/>
        <end position="135"/>
    </location>
</feature>
<feature type="compositionally biased region" description="Basic and acidic residues" evidence="8">
    <location>
        <begin position="703"/>
        <end position="719"/>
    </location>
</feature>
<feature type="region of interest" description="Disordered" evidence="8">
    <location>
        <begin position="852"/>
        <end position="918"/>
    </location>
</feature>
<keyword evidence="12" id="KW-1185">Reference proteome</keyword>
<feature type="compositionally biased region" description="Low complexity" evidence="8">
    <location>
        <begin position="139"/>
        <end position="150"/>
    </location>
</feature>
<keyword evidence="4 7" id="KW-0175">Coiled coil</keyword>
<feature type="compositionally biased region" description="Polar residues" evidence="8">
    <location>
        <begin position="869"/>
        <end position="888"/>
    </location>
</feature>
<evidence type="ECO:0000256" key="6">
    <source>
        <dbReference type="PROSITE-ProRule" id="PRU00023"/>
    </source>
</evidence>
<dbReference type="InterPro" id="IPR040453">
    <property type="entry name" value="Mnd1_HTH"/>
</dbReference>
<feature type="region of interest" description="Disordered" evidence="8">
    <location>
        <begin position="55"/>
        <end position="220"/>
    </location>
</feature>
<feature type="compositionally biased region" description="Basic residues" evidence="8">
    <location>
        <begin position="579"/>
        <end position="592"/>
    </location>
</feature>
<feature type="compositionally biased region" description="Polar residues" evidence="8">
    <location>
        <begin position="693"/>
        <end position="702"/>
    </location>
</feature>
<feature type="region of interest" description="Disordered" evidence="8">
    <location>
        <begin position="930"/>
        <end position="964"/>
    </location>
</feature>
<feature type="region of interest" description="Disordered" evidence="8">
    <location>
        <begin position="572"/>
        <end position="834"/>
    </location>
</feature>
<keyword evidence="3 6" id="KW-0040">ANK repeat</keyword>
<comment type="subcellular location">
    <subcellularLocation>
        <location evidence="1">Nucleus</location>
    </subcellularLocation>
</comment>
<feature type="coiled-coil region" evidence="7">
    <location>
        <begin position="1289"/>
        <end position="1350"/>
    </location>
</feature>
<accession>A0A1R1YAA1</accession>
<dbReference type="InterPro" id="IPR036770">
    <property type="entry name" value="Ankyrin_rpt-contain_sf"/>
</dbReference>
<feature type="region of interest" description="Disordered" evidence="8">
    <location>
        <begin position="485"/>
        <end position="518"/>
    </location>
</feature>
<feature type="compositionally biased region" description="Polar residues" evidence="8">
    <location>
        <begin position="164"/>
        <end position="182"/>
    </location>
</feature>
<evidence type="ECO:0000256" key="8">
    <source>
        <dbReference type="SAM" id="MobiDB-lite"/>
    </source>
</evidence>
<evidence type="ECO:0000256" key="7">
    <source>
        <dbReference type="SAM" id="Coils"/>
    </source>
</evidence>
<keyword evidence="5" id="KW-0539">Nucleus</keyword>
<evidence type="ECO:0000259" key="10">
    <source>
        <dbReference type="Pfam" id="PF18517"/>
    </source>
</evidence>
<dbReference type="PRINTS" id="PR01415">
    <property type="entry name" value="ANKYRIN"/>
</dbReference>
<feature type="compositionally biased region" description="Basic and acidic residues" evidence="8">
    <location>
        <begin position="545"/>
        <end position="554"/>
    </location>
</feature>
<dbReference type="GO" id="GO:0005634">
    <property type="term" value="C:nucleus"/>
    <property type="evidence" value="ECO:0007669"/>
    <property type="project" value="UniProtKB-SubCell"/>
</dbReference>
<dbReference type="SMART" id="SM00248">
    <property type="entry name" value="ANK"/>
    <property type="match status" value="6"/>
</dbReference>
<reference evidence="11 12" key="1">
    <citation type="submission" date="2017-01" db="EMBL/GenBank/DDBJ databases">
        <authorList>
            <person name="Mah S.A."/>
            <person name="Swanson W.J."/>
            <person name="Moy G.W."/>
            <person name="Vacquier V.D."/>
        </authorList>
    </citation>
    <scope>NUCLEOTIDE SEQUENCE [LARGE SCALE GENOMIC DNA]</scope>
    <source>
        <strain evidence="11 12">GSMNP</strain>
    </source>
</reference>
<comment type="caution">
    <text evidence="11">The sequence shown here is derived from an EMBL/GenBank/DDBJ whole genome shotgun (WGS) entry which is preliminary data.</text>
</comment>
<feature type="compositionally biased region" description="Acidic residues" evidence="8">
    <location>
        <begin position="112"/>
        <end position="121"/>
    </location>
</feature>
<dbReference type="Proteomes" id="UP000187283">
    <property type="component" value="Unassembled WGS sequence"/>
</dbReference>
<dbReference type="Pfam" id="PF12796">
    <property type="entry name" value="Ank_2"/>
    <property type="match status" value="2"/>
</dbReference>
<dbReference type="InterPro" id="IPR002110">
    <property type="entry name" value="Ankyrin_rpt"/>
</dbReference>
<dbReference type="PROSITE" id="PS50088">
    <property type="entry name" value="ANK_REPEAT"/>
    <property type="match status" value="4"/>
</dbReference>
<sequence length="1415" mass="158882">TDVADSDWFEDQQIPSATDSVSVEKMSTIPIHSEGITDSFVASTLTKEDSLQIPNQDFDSINKNKKSFKKNRSLSLDRVPKKKKKSAIREEDWFSGSSLSSLNDFGSPSELESQDESELSDLSDWSDSKNSDTDNLKFSSNKDLSSLPKSKSAKSKKSDDTLYSKKSNPPKTSQTNNPNSGLDFTDNKASDKAHSESNFRIRRRPGRRRKVYLDQPNRKDEQGRPQILYFASRGDFDSCKKLVSHGASINAKDLRGWTLYHEAARQGNTDLGKFILQVSDSTNIKTKYLDINSQCSNGNTPLHEAVKYNNPEFVVFLLYNGARMDIKNSLGHTPLDICNNQSSLELLESSLLELRSALTCDKAGQTRLHRACSSGDYDKVLKQLNIGVEIDLPDNAGWTPLHEASLAGHTSIVRELLRRGASTTGKGFGDDTPLHDACANGHIEVVKLLLKSNADINAKNSNGLTPFEITTDDEIKNLISDWRKNSPLSHSENENNNENESTESNLSQPNKSFAKKKKKQILYKSLNAKYRRPKIINESDYSEPEGPKSPENLKRFTSKNLKLYKKMSTFFKLPSTDKRKPKPTSSKKKKRIHDNSDLEYSSESESLKPRNVNLDSKSKIKKASNSSSPVKSSPKDDDSEKVNFYYSSSTPRISREERKLKSILSTLAKIEQRKGNQRINSLPSPIKRKDKISSSYSKGNNTKKFDSLDYKRNKTKSENDENDSFSSIPPKKTASTPSNSTIPEVAPIIVKRRRGRPPKDRTLYLPTPTSSRVGDNSSNSNISKHTHNNDSNNNSTPLKNTHVHTSDNTSKDRSVPTEINAQNDATSDISYKSPIPVPIFNYNENLTFLDSKSSSSTKPLVEEQDETQISEQKSSLENSQRNSTTSSPKKNKYDNNETSLTNRHKDGKPASKVDATSSISEGSIFNQNGLGINKDSVHEDKDSSVSSTLSTSSTLPENQGQTHKPTLDINYRFLHPLIFKSISENKDMYYITDLQVFLYINTLFYHLSKISSANDHDSLNSDFNKFSERLVNDTTVCLSDLQKTELYKIFARNPSEKMYVDENSMPSHLRVLESESSFSSFRINFISFNRVLEFFTGVFGPGVVSLFKSSVIKLVSIRSSELSSLSDLNLSLSSFKPANSSSSEMMINFIDKSTISYNLENINVEKTIEEIKKVLFEIPKPDKPSGIEYVTSEIKNSARLSAIMNTACNPSSEIFASQEIKNNHLGLGLKICSVPQNTNLPQRNMSQNNSPCTLATIKDTLQALVDDGKVHLDKIGTSNYYWAFPSEGAVIRKRKLDELEKQYSNLLKDKENLENSISENTKGKEQSEERAALEEELAILELIYSNQNATLEKFKECDPETLRAMQSKSAIAKDAANRWTDNIFIVQSWCRDKFNIESADFFKQFGIKDDFDNIP</sequence>
<feature type="domain" description="Mnd1 HTH" evidence="9">
    <location>
        <begin position="1254"/>
        <end position="1285"/>
    </location>
</feature>
<feature type="region of interest" description="Disordered" evidence="8">
    <location>
        <begin position="537"/>
        <end position="558"/>
    </location>
</feature>
<feature type="compositionally biased region" description="Basic and acidic residues" evidence="8">
    <location>
        <begin position="185"/>
        <end position="199"/>
    </location>
</feature>
<dbReference type="STRING" id="133412.A0A1R1YAA1"/>
<feature type="compositionally biased region" description="Low complexity" evidence="8">
    <location>
        <begin position="944"/>
        <end position="955"/>
    </location>
</feature>
<evidence type="ECO:0000256" key="4">
    <source>
        <dbReference type="ARBA" id="ARBA00023054"/>
    </source>
</evidence>
<dbReference type="EMBL" id="LSSN01000466">
    <property type="protein sequence ID" value="OMJ23813.1"/>
    <property type="molecule type" value="Genomic_DNA"/>
</dbReference>
<dbReference type="PROSITE" id="PS50297">
    <property type="entry name" value="ANK_REP_REGION"/>
    <property type="match status" value="3"/>
</dbReference>
<organism evidence="11 12">
    <name type="scientific">Smittium culicis</name>
    <dbReference type="NCBI Taxonomy" id="133412"/>
    <lineage>
        <taxon>Eukaryota</taxon>
        <taxon>Fungi</taxon>
        <taxon>Fungi incertae sedis</taxon>
        <taxon>Zoopagomycota</taxon>
        <taxon>Kickxellomycotina</taxon>
        <taxon>Harpellomycetes</taxon>
        <taxon>Harpellales</taxon>
        <taxon>Legeriomycetaceae</taxon>
        <taxon>Smittium</taxon>
    </lineage>
</organism>
<gene>
    <name evidence="11" type="ORF">AYI70_g1998</name>
</gene>
<dbReference type="Pfam" id="PF18517">
    <property type="entry name" value="LZ3wCH"/>
    <property type="match status" value="1"/>
</dbReference>
<feature type="compositionally biased region" description="Basic residues" evidence="8">
    <location>
        <begin position="63"/>
        <end position="72"/>
    </location>
</feature>
<feature type="repeat" description="ANK" evidence="6">
    <location>
        <begin position="429"/>
        <end position="461"/>
    </location>
</feature>
<feature type="compositionally biased region" description="Low complexity" evidence="8">
    <location>
        <begin position="485"/>
        <end position="494"/>
    </location>
</feature>
<dbReference type="PANTHER" id="PTHR24171:SF8">
    <property type="entry name" value="BRCA1-ASSOCIATED RING DOMAIN PROTEIN 1"/>
    <property type="match status" value="1"/>
</dbReference>
<name>A0A1R1YAA1_9FUNG</name>
<feature type="compositionally biased region" description="Polar residues" evidence="8">
    <location>
        <begin position="95"/>
        <end position="106"/>
    </location>
</feature>
<proteinExistence type="predicted"/>
<dbReference type="PANTHER" id="PTHR24171">
    <property type="entry name" value="ANKYRIN REPEAT DOMAIN-CONTAINING PROTEIN 39-RELATED"/>
    <property type="match status" value="1"/>
</dbReference>